<dbReference type="PATRIC" id="fig|1212489.4.peg.3143"/>
<protein>
    <submittedName>
        <fullName evidence="8">Major facilitator superfamily transporter</fullName>
    </submittedName>
</protein>
<keyword evidence="3 6" id="KW-0812">Transmembrane</keyword>
<dbReference type="InterPro" id="IPR052425">
    <property type="entry name" value="Uncharacterized_MFS-type"/>
</dbReference>
<name>A0A0W0SLS9_9GAMM</name>
<dbReference type="AlphaFoldDB" id="A0A0W0SLS9"/>
<sequence>MTISSKKDISKSTALRFVVLLGIVSLFADMTYESARSISGPYLATFGASAAEVGFVAGFGELLGYALRLISGYLADRTGKYWTITIIGYACNLLAVPLLALAGHWWVAASLMIVERIGKAIRVPSRDAMLSHAGRKTGMGWAFGLHEALDQLGAMLGPLIVAVVLYFKGSYQQSFSLLLIPALIALAVLFCARWNYPNPEDLEVEHDTLEAEGMNATFWLYLTSASLIAAGYADFSLIAYHFQKTASLPAIWVPIFYSIAMGVDGIAAPLFGHFYDRKGFSILILVTICSCFFAPLVFFGQFKLALIGIILWSIGVGAHESLMRAIVANMVSKNKRGSAYGIFNTGFGIFWFLGSFLMGILYDVSITSLVIFSVTIQLLAVPLLWLVMKKLNKHQI</sequence>
<feature type="transmembrane region" description="Helical" evidence="6">
    <location>
        <begin position="42"/>
        <end position="65"/>
    </location>
</feature>
<feature type="transmembrane region" description="Helical" evidence="6">
    <location>
        <begin position="174"/>
        <end position="196"/>
    </location>
</feature>
<dbReference type="GO" id="GO:0022857">
    <property type="term" value="F:transmembrane transporter activity"/>
    <property type="evidence" value="ECO:0007669"/>
    <property type="project" value="InterPro"/>
</dbReference>
<dbReference type="PROSITE" id="PS50850">
    <property type="entry name" value="MFS"/>
    <property type="match status" value="1"/>
</dbReference>
<feature type="transmembrane region" description="Helical" evidence="6">
    <location>
        <begin position="12"/>
        <end position="30"/>
    </location>
</feature>
<keyword evidence="5 6" id="KW-0472">Membrane</keyword>
<feature type="transmembrane region" description="Helical" evidence="6">
    <location>
        <begin position="280"/>
        <end position="298"/>
    </location>
</feature>
<feature type="domain" description="Major facilitator superfamily (MFS) profile" evidence="7">
    <location>
        <begin position="15"/>
        <end position="392"/>
    </location>
</feature>
<evidence type="ECO:0000259" key="7">
    <source>
        <dbReference type="PROSITE" id="PS50850"/>
    </source>
</evidence>
<evidence type="ECO:0000256" key="3">
    <source>
        <dbReference type="ARBA" id="ARBA00022692"/>
    </source>
</evidence>
<dbReference type="InterPro" id="IPR020846">
    <property type="entry name" value="MFS_dom"/>
</dbReference>
<dbReference type="CDD" id="cd17370">
    <property type="entry name" value="MFS_MJ1317_like"/>
    <property type="match status" value="1"/>
</dbReference>
<keyword evidence="9" id="KW-1185">Reference proteome</keyword>
<comment type="caution">
    <text evidence="8">The sequence shown here is derived from an EMBL/GenBank/DDBJ whole genome shotgun (WGS) entry which is preliminary data.</text>
</comment>
<feature type="transmembrane region" description="Helical" evidence="6">
    <location>
        <begin position="368"/>
        <end position="388"/>
    </location>
</feature>
<evidence type="ECO:0000256" key="4">
    <source>
        <dbReference type="ARBA" id="ARBA00022989"/>
    </source>
</evidence>
<keyword evidence="2" id="KW-1003">Cell membrane</keyword>
<evidence type="ECO:0000313" key="8">
    <source>
        <dbReference type="EMBL" id="KTC84370.1"/>
    </source>
</evidence>
<evidence type="ECO:0000256" key="1">
    <source>
        <dbReference type="ARBA" id="ARBA00004651"/>
    </source>
</evidence>
<dbReference type="InterPro" id="IPR036259">
    <property type="entry name" value="MFS_trans_sf"/>
</dbReference>
<dbReference type="Proteomes" id="UP000054736">
    <property type="component" value="Unassembled WGS sequence"/>
</dbReference>
<feature type="transmembrane region" description="Helical" evidence="6">
    <location>
        <begin position="304"/>
        <end position="327"/>
    </location>
</feature>
<evidence type="ECO:0000313" key="9">
    <source>
        <dbReference type="Proteomes" id="UP000054736"/>
    </source>
</evidence>
<dbReference type="InterPro" id="IPR011701">
    <property type="entry name" value="MFS"/>
</dbReference>
<dbReference type="STRING" id="1212489.Ldro_2973"/>
<comment type="subcellular location">
    <subcellularLocation>
        <location evidence="1">Cell membrane</location>
        <topology evidence="1">Multi-pass membrane protein</topology>
    </subcellularLocation>
</comment>
<dbReference type="PANTHER" id="PTHR42688">
    <property type="entry name" value="CONSERVED PROTEIN"/>
    <property type="match status" value="1"/>
</dbReference>
<accession>A0A0W0SLS9</accession>
<keyword evidence="4 6" id="KW-1133">Transmembrane helix</keyword>
<feature type="transmembrane region" description="Helical" evidence="6">
    <location>
        <begin position="339"/>
        <end position="362"/>
    </location>
</feature>
<evidence type="ECO:0000256" key="6">
    <source>
        <dbReference type="SAM" id="Phobius"/>
    </source>
</evidence>
<dbReference type="EMBL" id="LNXY01000032">
    <property type="protein sequence ID" value="KTC84370.1"/>
    <property type="molecule type" value="Genomic_DNA"/>
</dbReference>
<organism evidence="8 9">
    <name type="scientific">Legionella drozanskii LLAP-1</name>
    <dbReference type="NCBI Taxonomy" id="1212489"/>
    <lineage>
        <taxon>Bacteria</taxon>
        <taxon>Pseudomonadati</taxon>
        <taxon>Pseudomonadota</taxon>
        <taxon>Gammaproteobacteria</taxon>
        <taxon>Legionellales</taxon>
        <taxon>Legionellaceae</taxon>
        <taxon>Legionella</taxon>
    </lineage>
</organism>
<dbReference type="GO" id="GO:0005886">
    <property type="term" value="C:plasma membrane"/>
    <property type="evidence" value="ECO:0007669"/>
    <property type="project" value="UniProtKB-SubCell"/>
</dbReference>
<reference evidence="8 9" key="1">
    <citation type="submission" date="2015-11" db="EMBL/GenBank/DDBJ databases">
        <title>Genomic analysis of 38 Legionella species identifies large and diverse effector repertoires.</title>
        <authorList>
            <person name="Burstein D."/>
            <person name="Amaro F."/>
            <person name="Zusman T."/>
            <person name="Lifshitz Z."/>
            <person name="Cohen O."/>
            <person name="Gilbert J.A."/>
            <person name="Pupko T."/>
            <person name="Shuman H.A."/>
            <person name="Segal G."/>
        </authorList>
    </citation>
    <scope>NUCLEOTIDE SEQUENCE [LARGE SCALE GENOMIC DNA]</scope>
    <source>
        <strain evidence="8 9">ATCC 700990</strain>
    </source>
</reference>
<feature type="transmembrane region" description="Helical" evidence="6">
    <location>
        <begin position="216"/>
        <end position="240"/>
    </location>
</feature>
<feature type="transmembrane region" description="Helical" evidence="6">
    <location>
        <begin position="86"/>
        <end position="107"/>
    </location>
</feature>
<proteinExistence type="predicted"/>
<dbReference type="Pfam" id="PF07690">
    <property type="entry name" value="MFS_1"/>
    <property type="match status" value="1"/>
</dbReference>
<dbReference type="SUPFAM" id="SSF103473">
    <property type="entry name" value="MFS general substrate transporter"/>
    <property type="match status" value="1"/>
</dbReference>
<dbReference type="Gene3D" id="1.20.1250.20">
    <property type="entry name" value="MFS general substrate transporter like domains"/>
    <property type="match status" value="2"/>
</dbReference>
<evidence type="ECO:0000256" key="2">
    <source>
        <dbReference type="ARBA" id="ARBA00022475"/>
    </source>
</evidence>
<dbReference type="PANTHER" id="PTHR42688:SF1">
    <property type="entry name" value="BLR5212 PROTEIN"/>
    <property type="match status" value="1"/>
</dbReference>
<dbReference type="RefSeq" id="WP_058497246.1">
    <property type="nucleotide sequence ID" value="NZ_LNXY01000032.1"/>
</dbReference>
<evidence type="ECO:0000256" key="5">
    <source>
        <dbReference type="ARBA" id="ARBA00023136"/>
    </source>
</evidence>
<gene>
    <name evidence="8" type="ORF">Ldro_2973</name>
</gene>